<dbReference type="SUPFAM" id="SSF57667">
    <property type="entry name" value="beta-beta-alpha zinc fingers"/>
    <property type="match status" value="1"/>
</dbReference>
<feature type="domain" description="C2H2-type" evidence="3">
    <location>
        <begin position="678"/>
        <end position="703"/>
    </location>
</feature>
<keyword evidence="5" id="KW-1185">Reference proteome</keyword>
<feature type="domain" description="C2H2-type" evidence="3">
    <location>
        <begin position="652"/>
        <end position="679"/>
    </location>
</feature>
<dbReference type="Gene3D" id="3.30.160.60">
    <property type="entry name" value="Classic Zinc Finger"/>
    <property type="match status" value="2"/>
</dbReference>
<dbReference type="PANTHER" id="PTHR35391:SF3">
    <property type="entry name" value="FINGER DOMAIN PROTEIN, PUTATIVE (AFU_ORTHOLOGUE AFUA_8G04300)-RELATED"/>
    <property type="match status" value="1"/>
</dbReference>
<dbReference type="InterPro" id="IPR013087">
    <property type="entry name" value="Znf_C2H2_type"/>
</dbReference>
<feature type="region of interest" description="Disordered" evidence="2">
    <location>
        <begin position="617"/>
        <end position="651"/>
    </location>
</feature>
<dbReference type="EMBL" id="JAUEPP010000002">
    <property type="protein sequence ID" value="KAK3350682.1"/>
    <property type="molecule type" value="Genomic_DNA"/>
</dbReference>
<evidence type="ECO:0000259" key="3">
    <source>
        <dbReference type="PROSITE" id="PS50157"/>
    </source>
</evidence>
<dbReference type="RefSeq" id="XP_062683977.1">
    <property type="nucleotide sequence ID" value="XM_062824268.1"/>
</dbReference>
<feature type="compositionally biased region" description="Acidic residues" evidence="2">
    <location>
        <begin position="536"/>
        <end position="547"/>
    </location>
</feature>
<organism evidence="4 5">
    <name type="scientific">Neurospora tetraspora</name>
    <dbReference type="NCBI Taxonomy" id="94610"/>
    <lineage>
        <taxon>Eukaryota</taxon>
        <taxon>Fungi</taxon>
        <taxon>Dikarya</taxon>
        <taxon>Ascomycota</taxon>
        <taxon>Pezizomycotina</taxon>
        <taxon>Sordariomycetes</taxon>
        <taxon>Sordariomycetidae</taxon>
        <taxon>Sordariales</taxon>
        <taxon>Sordariaceae</taxon>
        <taxon>Neurospora</taxon>
    </lineage>
</organism>
<feature type="compositionally biased region" description="Acidic residues" evidence="2">
    <location>
        <begin position="862"/>
        <end position="874"/>
    </location>
</feature>
<dbReference type="Proteomes" id="UP001278500">
    <property type="component" value="Unassembled WGS sequence"/>
</dbReference>
<sequence length="970" mass="107328">MTQYPYGQQGQYEPYTYNGQSGQGTHSPGLLDSPSINMPGTATTMAPSGHGYGGTLPTVGQASHAGFAVDQQFQKAHDAQTQGNERYAILDHFLRDPNVAWNPVKVAGPLGGSQNANLSMNSGYSDYPRYRDNHAPSECDTAADRAGVFSDSGYGSIARQSVGNPSVYGDVDRGGDTQIMLQMSQFQLQQDSNPQATVIPKDTLMHDDWSHRNPAARPEGKSWFCEHCSEYVKTKSELNKHKQKHTKPHHCPEPGCTRDRGFSTKNDLQRHLASVHKKYTVVYHCCHDNCPTKTKKEKDWPRADNFRQHLKRVHQIFLKAEDDLKRYEVHLSPEQILAGPSSAAVFASQMQMMSEQNGASWTDQAQMQYLSHMAPFTEISLPAPTDSSITLQSRTVSMSENADFPALENGDGYTWPDAGAAEVSSHVLHLVSSRRGSLGALERTRSISIDEPSSGGQQPGFESEVLADGRVEMPATAANSDTSPSITTGGMNPGIRPMSTDSSHLRSHDDQRDVNIDQHRETTEANVASNTHNDGEPVEDEDMDDAVPDLGQDTSADDSDDTSGQPGITVLKTSLEFRIENESAVSLTLIEDDESVRTILRVLKAKGNLDQLMSEFGYQKKEEKSEPPQPTEKKSEPTPTSAVAPKTGNSKNPCSICDKSFNRKCELKKHQKRHDKPYACTFHNCSKNFGSKNDWKRHENSQHLQLEIWRCDEKHHHHQGATAAVGLVADDRAVCGWVAHRRESFRTHLSKEHNMDDPAIEKKVTECHIGRNCESRFWCGFCRKTIEFQKDKKLAWSARFDHIEDHFIGRNGVRQQNIRDWEFIEPTVTVGAGGGKNGTGTGTGTGTGRGAAEMAEREVVDLTDEQEQVEDDLETSSSSSYVSAQAGQGQGRVQPGHLKRRSDAEDQVVAAVAPRAKKQKSGRQRECLWSCCQCTGAMFNVETTPGCLDCNHARCEHCDVEFHRGPQEGH</sequence>
<keyword evidence="1" id="KW-0479">Metal-binding</keyword>
<evidence type="ECO:0000313" key="5">
    <source>
        <dbReference type="Proteomes" id="UP001278500"/>
    </source>
</evidence>
<accession>A0AAE0JKK1</accession>
<reference evidence="4" key="2">
    <citation type="submission" date="2023-06" db="EMBL/GenBank/DDBJ databases">
        <authorList>
            <consortium name="Lawrence Berkeley National Laboratory"/>
            <person name="Haridas S."/>
            <person name="Hensen N."/>
            <person name="Bonometti L."/>
            <person name="Westerberg I."/>
            <person name="Brannstrom I.O."/>
            <person name="Guillou S."/>
            <person name="Cros-Aarteil S."/>
            <person name="Calhoun S."/>
            <person name="Kuo A."/>
            <person name="Mondo S."/>
            <person name="Pangilinan J."/>
            <person name="Riley R."/>
            <person name="Labutti K."/>
            <person name="Andreopoulos B."/>
            <person name="Lipzen A."/>
            <person name="Chen C."/>
            <person name="Yanf M."/>
            <person name="Daum C."/>
            <person name="Ng V."/>
            <person name="Clum A."/>
            <person name="Steindorff A."/>
            <person name="Ohm R."/>
            <person name="Martin F."/>
            <person name="Silar P."/>
            <person name="Natvig D."/>
            <person name="Lalanne C."/>
            <person name="Gautier V."/>
            <person name="Ament-Velasquez S.L."/>
            <person name="Kruys A."/>
            <person name="Hutchinson M.I."/>
            <person name="Powell A.J."/>
            <person name="Barry K."/>
            <person name="Miller A.N."/>
            <person name="Grigoriev I.V."/>
            <person name="Debuchy R."/>
            <person name="Gladieux P."/>
            <person name="Thoren M.H."/>
            <person name="Johannesson H."/>
        </authorList>
    </citation>
    <scope>NUCLEOTIDE SEQUENCE</scope>
    <source>
        <strain evidence="4">CBS 560.94</strain>
    </source>
</reference>
<feature type="domain" description="C2H2-type" evidence="3">
    <location>
        <begin position="223"/>
        <end position="250"/>
    </location>
</feature>
<evidence type="ECO:0000256" key="2">
    <source>
        <dbReference type="SAM" id="MobiDB-lite"/>
    </source>
</evidence>
<feature type="compositionally biased region" description="Basic and acidic residues" evidence="2">
    <location>
        <begin position="618"/>
        <end position="636"/>
    </location>
</feature>
<dbReference type="PROSITE" id="PS50157">
    <property type="entry name" value="ZINC_FINGER_C2H2_2"/>
    <property type="match status" value="3"/>
</dbReference>
<feature type="compositionally biased region" description="Polar residues" evidence="2">
    <location>
        <begin position="477"/>
        <end position="490"/>
    </location>
</feature>
<keyword evidence="1" id="KW-0862">Zinc</keyword>
<reference evidence="4" key="1">
    <citation type="journal article" date="2023" name="Mol. Phylogenet. Evol.">
        <title>Genome-scale phylogeny and comparative genomics of the fungal order Sordariales.</title>
        <authorList>
            <person name="Hensen N."/>
            <person name="Bonometti L."/>
            <person name="Westerberg I."/>
            <person name="Brannstrom I.O."/>
            <person name="Guillou S."/>
            <person name="Cros-Aarteil S."/>
            <person name="Calhoun S."/>
            <person name="Haridas S."/>
            <person name="Kuo A."/>
            <person name="Mondo S."/>
            <person name="Pangilinan J."/>
            <person name="Riley R."/>
            <person name="LaButti K."/>
            <person name="Andreopoulos B."/>
            <person name="Lipzen A."/>
            <person name="Chen C."/>
            <person name="Yan M."/>
            <person name="Daum C."/>
            <person name="Ng V."/>
            <person name="Clum A."/>
            <person name="Steindorff A."/>
            <person name="Ohm R.A."/>
            <person name="Martin F."/>
            <person name="Silar P."/>
            <person name="Natvig D.O."/>
            <person name="Lalanne C."/>
            <person name="Gautier V."/>
            <person name="Ament-Velasquez S.L."/>
            <person name="Kruys A."/>
            <person name="Hutchinson M.I."/>
            <person name="Powell A.J."/>
            <person name="Barry K."/>
            <person name="Miller A.N."/>
            <person name="Grigoriev I.V."/>
            <person name="Debuchy R."/>
            <person name="Gladieux P."/>
            <person name="Hiltunen Thoren M."/>
            <person name="Johannesson H."/>
        </authorList>
    </citation>
    <scope>NUCLEOTIDE SEQUENCE</scope>
    <source>
        <strain evidence="4">CBS 560.94</strain>
    </source>
</reference>
<name>A0AAE0JKK1_9PEZI</name>
<comment type="caution">
    <text evidence="4">The sequence shown here is derived from an EMBL/GenBank/DDBJ whole genome shotgun (WGS) entry which is preliminary data.</text>
</comment>
<dbReference type="PANTHER" id="PTHR35391">
    <property type="entry name" value="C2H2-TYPE DOMAIN-CONTAINING PROTEIN-RELATED"/>
    <property type="match status" value="1"/>
</dbReference>
<proteinExistence type="predicted"/>
<gene>
    <name evidence="4" type="ORF">B0H65DRAFT_420288</name>
</gene>
<dbReference type="GO" id="GO:0008270">
    <property type="term" value="F:zinc ion binding"/>
    <property type="evidence" value="ECO:0007669"/>
    <property type="project" value="UniProtKB-KW"/>
</dbReference>
<feature type="compositionally biased region" description="Low complexity" evidence="2">
    <location>
        <begin position="1"/>
        <end position="17"/>
    </location>
</feature>
<dbReference type="AlphaFoldDB" id="A0AAE0JKK1"/>
<feature type="region of interest" description="Disordered" evidence="2">
    <location>
        <begin position="862"/>
        <end position="906"/>
    </location>
</feature>
<feature type="region of interest" description="Disordered" evidence="2">
    <location>
        <begin position="475"/>
        <end position="567"/>
    </location>
</feature>
<feature type="compositionally biased region" description="Low complexity" evidence="2">
    <location>
        <begin position="876"/>
        <end position="887"/>
    </location>
</feature>
<keyword evidence="1" id="KW-0863">Zinc-finger</keyword>
<dbReference type="GeneID" id="87861422"/>
<feature type="region of interest" description="Disordered" evidence="2">
    <location>
        <begin position="830"/>
        <end position="849"/>
    </location>
</feature>
<feature type="compositionally biased region" description="Polar residues" evidence="2">
    <location>
        <begin position="637"/>
        <end position="651"/>
    </location>
</feature>
<feature type="region of interest" description="Disordered" evidence="2">
    <location>
        <begin position="1"/>
        <end position="34"/>
    </location>
</feature>
<dbReference type="SMART" id="SM00355">
    <property type="entry name" value="ZnF_C2H2"/>
    <property type="match status" value="6"/>
</dbReference>
<dbReference type="InterPro" id="IPR036236">
    <property type="entry name" value="Znf_C2H2_sf"/>
</dbReference>
<feature type="compositionally biased region" description="Gly residues" evidence="2">
    <location>
        <begin position="831"/>
        <end position="849"/>
    </location>
</feature>
<feature type="compositionally biased region" description="Basic and acidic residues" evidence="2">
    <location>
        <begin position="503"/>
        <end position="523"/>
    </location>
</feature>
<dbReference type="PROSITE" id="PS00028">
    <property type="entry name" value="ZINC_FINGER_C2H2_1"/>
    <property type="match status" value="3"/>
</dbReference>
<protein>
    <recommendedName>
        <fullName evidence="3">C2H2-type domain-containing protein</fullName>
    </recommendedName>
</protein>
<evidence type="ECO:0000313" key="4">
    <source>
        <dbReference type="EMBL" id="KAK3350682.1"/>
    </source>
</evidence>
<evidence type="ECO:0000256" key="1">
    <source>
        <dbReference type="PROSITE-ProRule" id="PRU00042"/>
    </source>
</evidence>